<keyword evidence="5" id="KW-1005">Bacterial flagellum biogenesis</keyword>
<reference evidence="10 11" key="1">
    <citation type="journal article" date="2012" name="J. Bacteriol.">
        <title>Complete genome sequences of Methylophaga sp. strain JAM1 and Methylophaga sp. strain JAM7.</title>
        <authorList>
            <person name="Villeneuve C."/>
            <person name="Martineau C."/>
            <person name="Mauffrey F."/>
            <person name="Villemur R."/>
        </authorList>
    </citation>
    <scope>NUCLEOTIDE SEQUENCE [LARGE SCALE GENOMIC DNA]</scope>
    <source>
        <strain evidence="10 11">JAM7</strain>
    </source>
</reference>
<dbReference type="RefSeq" id="WP_014704902.1">
    <property type="nucleotide sequence ID" value="NC_017856.1"/>
</dbReference>
<gene>
    <name evidence="10" type="ordered locus">Q7C_2349</name>
</gene>
<feature type="region of interest" description="Disordered" evidence="8">
    <location>
        <begin position="27"/>
        <end position="46"/>
    </location>
</feature>
<evidence type="ECO:0000256" key="7">
    <source>
        <dbReference type="ARBA" id="ARBA00023225"/>
    </source>
</evidence>
<dbReference type="OrthoDB" id="6196089at2"/>
<dbReference type="PANTHER" id="PTHR34982:SF1">
    <property type="entry name" value="FLAGELLAR ASSEMBLY PROTEIN FLIH"/>
    <property type="match status" value="1"/>
</dbReference>
<evidence type="ECO:0000313" key="11">
    <source>
        <dbReference type="Proteomes" id="UP000009145"/>
    </source>
</evidence>
<dbReference type="SUPFAM" id="SSF160527">
    <property type="entry name" value="V-type ATPase subunit E-like"/>
    <property type="match status" value="1"/>
</dbReference>
<dbReference type="Pfam" id="PF02108">
    <property type="entry name" value="FliH"/>
    <property type="match status" value="1"/>
</dbReference>
<evidence type="ECO:0000313" key="10">
    <source>
        <dbReference type="EMBL" id="AFJ03483.1"/>
    </source>
</evidence>
<keyword evidence="10" id="KW-0969">Cilium</keyword>
<evidence type="ECO:0000256" key="6">
    <source>
        <dbReference type="ARBA" id="ARBA00022927"/>
    </source>
</evidence>
<dbReference type="eggNOG" id="COG1317">
    <property type="taxonomic scope" value="Bacteria"/>
</dbReference>
<evidence type="ECO:0000259" key="9">
    <source>
        <dbReference type="Pfam" id="PF02108"/>
    </source>
</evidence>
<evidence type="ECO:0000256" key="2">
    <source>
        <dbReference type="ARBA" id="ARBA00006602"/>
    </source>
</evidence>
<evidence type="ECO:0000256" key="3">
    <source>
        <dbReference type="ARBA" id="ARBA00016507"/>
    </source>
</evidence>
<organism evidence="10 11">
    <name type="scientific">Methylophaga frappieri (strain ATCC BAA-2434 / DSM 25690 / JAM7)</name>
    <dbReference type="NCBI Taxonomy" id="754477"/>
    <lineage>
        <taxon>Bacteria</taxon>
        <taxon>Pseudomonadati</taxon>
        <taxon>Pseudomonadota</taxon>
        <taxon>Gammaproteobacteria</taxon>
        <taxon>Thiotrichales</taxon>
        <taxon>Piscirickettsiaceae</taxon>
        <taxon>Methylophaga</taxon>
    </lineage>
</organism>
<keyword evidence="6" id="KW-0653">Protein transport</keyword>
<dbReference type="GO" id="GO:0005829">
    <property type="term" value="C:cytosol"/>
    <property type="evidence" value="ECO:0007669"/>
    <property type="project" value="TreeGrafter"/>
</dbReference>
<dbReference type="Proteomes" id="UP000009145">
    <property type="component" value="Chromosome"/>
</dbReference>
<dbReference type="PATRIC" id="fig|754477.3.peg.2316"/>
<dbReference type="KEGG" id="mec:Q7C_2349"/>
<proteinExistence type="inferred from homology"/>
<name>I1YKP0_METFJ</name>
<accession>I1YKP0</accession>
<dbReference type="PANTHER" id="PTHR34982">
    <property type="entry name" value="YOP PROTEINS TRANSLOCATION PROTEIN L"/>
    <property type="match status" value="1"/>
</dbReference>
<feature type="domain" description="Flagellar assembly protein FliH/Type III secretion system HrpE" evidence="9">
    <location>
        <begin position="89"/>
        <end position="214"/>
    </location>
</feature>
<keyword evidence="4" id="KW-0813">Transport</keyword>
<dbReference type="InterPro" id="IPR051472">
    <property type="entry name" value="T3SS_Stator/FliH"/>
</dbReference>
<sequence>MTSSDDVLITRETHILSEEELAQAYQRWQAPSMTAPGEKSTSQPKPITAVELEKIHESAREEGFKAGYEEGHEAGQKAGLAAGKKTIREQAAQWQALIDHLNTPLQALDEGIEQDLLMLVQTIAQQVVQYELQCQPERILEATRSALAALPVNDRKLKVFLNPKDIELVREGLSIDAEDNRWQWLEDPLLSRGGVRLETADTSIDGSIETRIQRTIEHMLGAVPDHGTT</sequence>
<evidence type="ECO:0000256" key="5">
    <source>
        <dbReference type="ARBA" id="ARBA00022795"/>
    </source>
</evidence>
<evidence type="ECO:0000256" key="4">
    <source>
        <dbReference type="ARBA" id="ARBA00022448"/>
    </source>
</evidence>
<dbReference type="HOGENOM" id="CLU_062625_4_1_6"/>
<comment type="similarity">
    <text evidence="2">Belongs to the FliH family.</text>
</comment>
<dbReference type="EMBL" id="CP003380">
    <property type="protein sequence ID" value="AFJ03483.1"/>
    <property type="molecule type" value="Genomic_DNA"/>
</dbReference>
<keyword evidence="11" id="KW-1185">Reference proteome</keyword>
<evidence type="ECO:0000256" key="8">
    <source>
        <dbReference type="SAM" id="MobiDB-lite"/>
    </source>
</evidence>
<keyword evidence="10" id="KW-0282">Flagellum</keyword>
<dbReference type="STRING" id="754477.Q7C_2349"/>
<dbReference type="AlphaFoldDB" id="I1YKP0"/>
<keyword evidence="7" id="KW-1006">Bacterial flagellum protein export</keyword>
<dbReference type="InterPro" id="IPR018035">
    <property type="entry name" value="Flagellar_FliH/T3SS_HrpE"/>
</dbReference>
<protein>
    <recommendedName>
        <fullName evidence="3">Flagellar assembly protein FliH</fullName>
    </recommendedName>
</protein>
<dbReference type="GO" id="GO:0044781">
    <property type="term" value="P:bacterial-type flagellum organization"/>
    <property type="evidence" value="ECO:0007669"/>
    <property type="project" value="UniProtKB-KW"/>
</dbReference>
<comment type="function">
    <text evidence="1">Needed for flagellar regrowth and assembly.</text>
</comment>
<keyword evidence="10" id="KW-0966">Cell projection</keyword>
<evidence type="ECO:0000256" key="1">
    <source>
        <dbReference type="ARBA" id="ARBA00003041"/>
    </source>
</evidence>
<dbReference type="GO" id="GO:0015031">
    <property type="term" value="P:protein transport"/>
    <property type="evidence" value="ECO:0007669"/>
    <property type="project" value="UniProtKB-KW"/>
</dbReference>